<accession>T1F2A7</accession>
<dbReference type="AlphaFoldDB" id="T1F2A7"/>
<sequence>MCNHYDHESIVTTTATTIASSEKNFRSTHTPTQTQTYRQPKPEMKISFCYYKTTTHNDTFAMLASSANASPIRSPPVLYMLTRDGTASQGSVTKYFPHWK</sequence>
<organism evidence="2 3">
    <name type="scientific">Helobdella robusta</name>
    <name type="common">Californian leech</name>
    <dbReference type="NCBI Taxonomy" id="6412"/>
    <lineage>
        <taxon>Eukaryota</taxon>
        <taxon>Metazoa</taxon>
        <taxon>Spiralia</taxon>
        <taxon>Lophotrochozoa</taxon>
        <taxon>Annelida</taxon>
        <taxon>Clitellata</taxon>
        <taxon>Hirudinea</taxon>
        <taxon>Rhynchobdellida</taxon>
        <taxon>Glossiphoniidae</taxon>
        <taxon>Helobdella</taxon>
    </lineage>
</organism>
<gene>
    <name evidence="2" type="primary">20202957</name>
    <name evidence="1" type="ORF">HELRODRAFT_169757</name>
</gene>
<reference evidence="3" key="1">
    <citation type="submission" date="2012-12" db="EMBL/GenBank/DDBJ databases">
        <authorList>
            <person name="Hellsten U."/>
            <person name="Grimwood J."/>
            <person name="Chapman J.A."/>
            <person name="Shapiro H."/>
            <person name="Aerts A."/>
            <person name="Otillar R.P."/>
            <person name="Terry A.Y."/>
            <person name="Boore J.L."/>
            <person name="Simakov O."/>
            <person name="Marletaz F."/>
            <person name="Cho S.-J."/>
            <person name="Edsinger-Gonzales E."/>
            <person name="Havlak P."/>
            <person name="Kuo D.-H."/>
            <person name="Larsson T."/>
            <person name="Lv J."/>
            <person name="Arendt D."/>
            <person name="Savage R."/>
            <person name="Osoegawa K."/>
            <person name="de Jong P."/>
            <person name="Lindberg D.R."/>
            <person name="Seaver E.C."/>
            <person name="Weisblat D.A."/>
            <person name="Putnam N.H."/>
            <person name="Grigoriev I.V."/>
            <person name="Rokhsar D.S."/>
        </authorList>
    </citation>
    <scope>NUCLEOTIDE SEQUENCE</scope>
</reference>
<evidence type="ECO:0000313" key="3">
    <source>
        <dbReference type="Proteomes" id="UP000015101"/>
    </source>
</evidence>
<dbReference type="CTD" id="20202957"/>
<dbReference type="EMBL" id="AMQM01003374">
    <property type="status" value="NOT_ANNOTATED_CDS"/>
    <property type="molecule type" value="Genomic_DNA"/>
</dbReference>
<dbReference type="EMBL" id="KB096134">
    <property type="protein sequence ID" value="ESO08033.1"/>
    <property type="molecule type" value="Genomic_DNA"/>
</dbReference>
<name>T1F2A7_HELRO</name>
<dbReference type="HOGENOM" id="CLU_2309004_0_0_1"/>
<reference evidence="2" key="3">
    <citation type="submission" date="2015-06" db="UniProtKB">
        <authorList>
            <consortium name="EnsemblMetazoa"/>
        </authorList>
    </citation>
    <scope>IDENTIFICATION</scope>
</reference>
<proteinExistence type="predicted"/>
<protein>
    <submittedName>
        <fullName evidence="1 2">Uncharacterized protein</fullName>
    </submittedName>
</protein>
<keyword evidence="3" id="KW-1185">Reference proteome</keyword>
<dbReference type="GeneID" id="20202957"/>
<evidence type="ECO:0000313" key="2">
    <source>
        <dbReference type="EnsemblMetazoa" id="HelroP169757"/>
    </source>
</evidence>
<dbReference type="Proteomes" id="UP000015101">
    <property type="component" value="Unassembled WGS sequence"/>
</dbReference>
<reference evidence="1 3" key="2">
    <citation type="journal article" date="2013" name="Nature">
        <title>Insights into bilaterian evolution from three spiralian genomes.</title>
        <authorList>
            <person name="Simakov O."/>
            <person name="Marletaz F."/>
            <person name="Cho S.J."/>
            <person name="Edsinger-Gonzales E."/>
            <person name="Havlak P."/>
            <person name="Hellsten U."/>
            <person name="Kuo D.H."/>
            <person name="Larsson T."/>
            <person name="Lv J."/>
            <person name="Arendt D."/>
            <person name="Savage R."/>
            <person name="Osoegawa K."/>
            <person name="de Jong P."/>
            <person name="Grimwood J."/>
            <person name="Chapman J.A."/>
            <person name="Shapiro H."/>
            <person name="Aerts A."/>
            <person name="Otillar R.P."/>
            <person name="Terry A.Y."/>
            <person name="Boore J.L."/>
            <person name="Grigoriev I.V."/>
            <person name="Lindberg D.R."/>
            <person name="Seaver E.C."/>
            <person name="Weisblat D.A."/>
            <person name="Putnam N.H."/>
            <person name="Rokhsar D.S."/>
        </authorList>
    </citation>
    <scope>NUCLEOTIDE SEQUENCE</scope>
</reference>
<dbReference type="RefSeq" id="XP_009013822.1">
    <property type="nucleotide sequence ID" value="XM_009015574.1"/>
</dbReference>
<evidence type="ECO:0000313" key="1">
    <source>
        <dbReference type="EMBL" id="ESO08033.1"/>
    </source>
</evidence>
<dbReference type="EnsemblMetazoa" id="HelroT169757">
    <property type="protein sequence ID" value="HelroP169757"/>
    <property type="gene ID" value="HelroG169757"/>
</dbReference>
<dbReference type="KEGG" id="hro:HELRODRAFT_169757"/>
<dbReference type="InParanoid" id="T1F2A7"/>